<accession>A0A432Z3U9</accession>
<keyword evidence="1" id="KW-0812">Transmembrane</keyword>
<feature type="transmembrane region" description="Helical" evidence="1">
    <location>
        <begin position="52"/>
        <end position="71"/>
    </location>
</feature>
<keyword evidence="1" id="KW-1133">Transmembrane helix</keyword>
<keyword evidence="3" id="KW-1185">Reference proteome</keyword>
<evidence type="ECO:0000313" key="3">
    <source>
        <dbReference type="Proteomes" id="UP000287022"/>
    </source>
</evidence>
<dbReference type="AlphaFoldDB" id="A0A432Z3U9"/>
<evidence type="ECO:0000313" key="2">
    <source>
        <dbReference type="EMBL" id="RUO72578.1"/>
    </source>
</evidence>
<dbReference type="STRING" id="1122124.GCA_000423165_01447"/>
<sequence length="134" mass="14908">MKQHPVHDKQLSPVEQQLKAQLEANTAVTQPLSWQQLSDTLPQPLATHKKPWGWFGLSSLAVAAAAAWLVVIQPNPAPLNPAMEATQPMLLAGNYTLDYVDQKLQQAYLHDADQAHIDALWQQRKLLTVQEDAS</sequence>
<reference evidence="3" key="1">
    <citation type="journal article" date="2018" name="Front. Microbiol.">
        <title>Genome-Based Analysis Reveals the Taxonomy and Diversity of the Family Idiomarinaceae.</title>
        <authorList>
            <person name="Liu Y."/>
            <person name="Lai Q."/>
            <person name="Shao Z."/>
        </authorList>
    </citation>
    <scope>NUCLEOTIDE SEQUENCE [LARGE SCALE GENOMIC DNA]</scope>
    <source>
        <strain evidence="3">c121</strain>
    </source>
</reference>
<dbReference type="Proteomes" id="UP000287022">
    <property type="component" value="Unassembled WGS sequence"/>
</dbReference>
<evidence type="ECO:0000256" key="1">
    <source>
        <dbReference type="SAM" id="Phobius"/>
    </source>
</evidence>
<dbReference type="EMBL" id="PIQE01000002">
    <property type="protein sequence ID" value="RUO72578.1"/>
    <property type="molecule type" value="Genomic_DNA"/>
</dbReference>
<proteinExistence type="predicted"/>
<dbReference type="RefSeq" id="WP_026860244.1">
    <property type="nucleotide sequence ID" value="NZ_PIQE01000002.1"/>
</dbReference>
<protein>
    <submittedName>
        <fullName evidence="2">Uncharacterized protein</fullName>
    </submittedName>
</protein>
<gene>
    <name evidence="2" type="ORF">CWI80_08495</name>
</gene>
<comment type="caution">
    <text evidence="2">The sequence shown here is derived from an EMBL/GenBank/DDBJ whole genome shotgun (WGS) entry which is preliminary data.</text>
</comment>
<organism evidence="2 3">
    <name type="scientific">Pseudidiomarina sediminum</name>
    <dbReference type="NCBI Taxonomy" id="431675"/>
    <lineage>
        <taxon>Bacteria</taxon>
        <taxon>Pseudomonadati</taxon>
        <taxon>Pseudomonadota</taxon>
        <taxon>Gammaproteobacteria</taxon>
        <taxon>Alteromonadales</taxon>
        <taxon>Idiomarinaceae</taxon>
        <taxon>Pseudidiomarina</taxon>
    </lineage>
</organism>
<name>A0A432Z3U9_9GAMM</name>
<keyword evidence="1" id="KW-0472">Membrane</keyword>